<dbReference type="VEuPathDB" id="FungiDB:P170DRAFT_211429"/>
<dbReference type="Proteomes" id="UP000234275">
    <property type="component" value="Unassembled WGS sequence"/>
</dbReference>
<reference evidence="2 3" key="1">
    <citation type="submission" date="2016-12" db="EMBL/GenBank/DDBJ databases">
        <title>The genomes of Aspergillus section Nigri reveals drivers in fungal speciation.</title>
        <authorList>
            <consortium name="DOE Joint Genome Institute"/>
            <person name="Vesth T.C."/>
            <person name="Nybo J."/>
            <person name="Theobald S."/>
            <person name="Brandl J."/>
            <person name="Frisvad J.C."/>
            <person name="Nielsen K.F."/>
            <person name="Lyhne E.K."/>
            <person name="Kogle M.E."/>
            <person name="Kuo A."/>
            <person name="Riley R."/>
            <person name="Clum A."/>
            <person name="Nolan M."/>
            <person name="Lipzen A."/>
            <person name="Salamov A."/>
            <person name="Henrissat B."/>
            <person name="Wiebenga A."/>
            <person name="De Vries R.P."/>
            <person name="Grigoriev I.V."/>
            <person name="Mortensen U.H."/>
            <person name="Andersen M.R."/>
            <person name="Baker S.E."/>
        </authorList>
    </citation>
    <scope>NUCLEOTIDE SEQUENCE [LARGE SCALE GENOMIC DNA]</scope>
    <source>
        <strain evidence="2 3">IBT 23096</strain>
    </source>
</reference>
<comment type="caution">
    <text evidence="2">The sequence shown here is derived from an EMBL/GenBank/DDBJ whole genome shotgun (WGS) entry which is preliminary data.</text>
</comment>
<evidence type="ECO:0000313" key="3">
    <source>
        <dbReference type="Proteomes" id="UP000234275"/>
    </source>
</evidence>
<evidence type="ECO:0000313" key="2">
    <source>
        <dbReference type="EMBL" id="PLB48386.1"/>
    </source>
</evidence>
<gene>
    <name evidence="2" type="ORF">P170DRAFT_211429</name>
</gene>
<sequence>MTCYMTCSYKKDRNLSQQIEAARYESGQSGHDDTAPRPRIPSHVNGSPGTNQRSSISYLITGLVYLSARRFRILSFRSRPWKGLDLYPQMRPCHSLHCPAEQTFGACLLSGQFRRVPAGQALATSYPSSQATHTNGDLPCAVSPPHVLASWQHFS</sequence>
<proteinExistence type="predicted"/>
<accession>A0A2I2G677</accession>
<evidence type="ECO:0000256" key="1">
    <source>
        <dbReference type="SAM" id="MobiDB-lite"/>
    </source>
</evidence>
<feature type="region of interest" description="Disordered" evidence="1">
    <location>
        <begin position="25"/>
        <end position="51"/>
    </location>
</feature>
<name>A0A2I2G677_9EURO</name>
<dbReference type="AlphaFoldDB" id="A0A2I2G677"/>
<organism evidence="2 3">
    <name type="scientific">Aspergillus steynii IBT 23096</name>
    <dbReference type="NCBI Taxonomy" id="1392250"/>
    <lineage>
        <taxon>Eukaryota</taxon>
        <taxon>Fungi</taxon>
        <taxon>Dikarya</taxon>
        <taxon>Ascomycota</taxon>
        <taxon>Pezizomycotina</taxon>
        <taxon>Eurotiomycetes</taxon>
        <taxon>Eurotiomycetidae</taxon>
        <taxon>Eurotiales</taxon>
        <taxon>Aspergillaceae</taxon>
        <taxon>Aspergillus</taxon>
        <taxon>Aspergillus subgen. Circumdati</taxon>
    </lineage>
</organism>
<dbReference type="RefSeq" id="XP_024703688.1">
    <property type="nucleotide sequence ID" value="XM_024842815.1"/>
</dbReference>
<dbReference type="GeneID" id="36550514"/>
<protein>
    <submittedName>
        <fullName evidence="2">Uncharacterized protein</fullName>
    </submittedName>
</protein>
<dbReference type="EMBL" id="MSFO01000005">
    <property type="protein sequence ID" value="PLB48386.1"/>
    <property type="molecule type" value="Genomic_DNA"/>
</dbReference>
<keyword evidence="3" id="KW-1185">Reference proteome</keyword>